<reference evidence="7 8" key="1">
    <citation type="submission" date="2017-07" db="EMBL/GenBank/DDBJ databases">
        <title>Phylogenetic study on the rhizospheric bacterium Ochrobactrum sp. A44.</title>
        <authorList>
            <person name="Krzyzanowska D.M."/>
            <person name="Ossowicki A."/>
            <person name="Rajewska M."/>
            <person name="Maciag T."/>
            <person name="Kaczynski Z."/>
            <person name="Czerwicka M."/>
            <person name="Jafra S."/>
        </authorList>
    </citation>
    <scope>NUCLEOTIDE SEQUENCE [LARGE SCALE GENOMIC DNA]</scope>
    <source>
        <strain evidence="7 8">PR17</strain>
    </source>
</reference>
<evidence type="ECO:0000256" key="1">
    <source>
        <dbReference type="ARBA" id="ARBA00004533"/>
    </source>
</evidence>
<dbReference type="EC" id="3.6.3.41" evidence="7"/>
<evidence type="ECO:0000313" key="7">
    <source>
        <dbReference type="EMBL" id="OYR16660.1"/>
    </source>
</evidence>
<dbReference type="InterPro" id="IPR027417">
    <property type="entry name" value="P-loop_NTPase"/>
</dbReference>
<dbReference type="Proteomes" id="UP000216345">
    <property type="component" value="Unassembled WGS sequence"/>
</dbReference>
<keyword evidence="4" id="KW-0547">Nucleotide-binding</keyword>
<keyword evidence="8" id="KW-1185">Reference proteome</keyword>
<accession>A0A256FPH7</accession>
<dbReference type="GO" id="GO:0016887">
    <property type="term" value="F:ATP hydrolysis activity"/>
    <property type="evidence" value="ECO:0007669"/>
    <property type="project" value="InterPro"/>
</dbReference>
<feature type="domain" description="ABC transporter" evidence="6">
    <location>
        <begin position="246"/>
        <end position="483"/>
    </location>
</feature>
<dbReference type="Gene3D" id="3.40.50.300">
    <property type="entry name" value="P-loop containing nucleotide triphosphate hydrolases"/>
    <property type="match status" value="2"/>
</dbReference>
<dbReference type="InterPro" id="IPR015856">
    <property type="entry name" value="ABC_transpr_CbiO/EcfA_su"/>
</dbReference>
<organism evidence="7 8">
    <name type="scientific">Brucella rhizosphaerae</name>
    <dbReference type="NCBI Taxonomy" id="571254"/>
    <lineage>
        <taxon>Bacteria</taxon>
        <taxon>Pseudomonadati</taxon>
        <taxon>Pseudomonadota</taxon>
        <taxon>Alphaproteobacteria</taxon>
        <taxon>Hyphomicrobiales</taxon>
        <taxon>Brucellaceae</taxon>
        <taxon>Brucella/Ochrobactrum group</taxon>
        <taxon>Brucella</taxon>
    </lineage>
</organism>
<dbReference type="InterPro" id="IPR003439">
    <property type="entry name" value="ABC_transporter-like_ATP-bd"/>
</dbReference>
<feature type="domain" description="ABC transporter" evidence="6">
    <location>
        <begin position="1"/>
        <end position="226"/>
    </location>
</feature>
<keyword evidence="5 7" id="KW-0067">ATP-binding</keyword>
<proteinExistence type="inferred from homology"/>
<dbReference type="CDD" id="cd03225">
    <property type="entry name" value="ABC_cobalt_CbiO_domain1"/>
    <property type="match status" value="2"/>
</dbReference>
<dbReference type="PANTHER" id="PTHR43553:SF24">
    <property type="entry name" value="ENERGY-COUPLING FACTOR TRANSPORTER ATP-BINDING PROTEIN ECFA1"/>
    <property type="match status" value="1"/>
</dbReference>
<dbReference type="InterPro" id="IPR050095">
    <property type="entry name" value="ECF_ABC_transporter_ATP-bd"/>
</dbReference>
<evidence type="ECO:0000256" key="5">
    <source>
        <dbReference type="ARBA" id="ARBA00022840"/>
    </source>
</evidence>
<protein>
    <submittedName>
        <fullName evidence="7">Heme ABC exporter, ATP-binding protein CcmA</fullName>
        <ecNumber evidence="7">3.6.3.41</ecNumber>
    </submittedName>
</protein>
<dbReference type="GO" id="GO:0043190">
    <property type="term" value="C:ATP-binding cassette (ABC) transporter complex"/>
    <property type="evidence" value="ECO:0007669"/>
    <property type="project" value="TreeGrafter"/>
</dbReference>
<dbReference type="GO" id="GO:0042626">
    <property type="term" value="F:ATPase-coupled transmembrane transporter activity"/>
    <property type="evidence" value="ECO:0007669"/>
    <property type="project" value="TreeGrafter"/>
</dbReference>
<comment type="subcellular location">
    <subcellularLocation>
        <location evidence="1">Cell inner membrane</location>
    </subcellularLocation>
</comment>
<comment type="similarity">
    <text evidence="2">Belongs to the ABC transporter superfamily.</text>
</comment>
<evidence type="ECO:0000313" key="8">
    <source>
        <dbReference type="Proteomes" id="UP000216345"/>
    </source>
</evidence>
<dbReference type="SMART" id="SM00382">
    <property type="entry name" value="AAA"/>
    <property type="match status" value="2"/>
</dbReference>
<name>A0A256FPH7_9HYPH</name>
<keyword evidence="7" id="KW-0378">Hydrolase</keyword>
<evidence type="ECO:0000259" key="6">
    <source>
        <dbReference type="PROSITE" id="PS50893"/>
    </source>
</evidence>
<dbReference type="PANTHER" id="PTHR43553">
    <property type="entry name" value="HEAVY METAL TRANSPORTER"/>
    <property type="match status" value="1"/>
</dbReference>
<evidence type="ECO:0000256" key="3">
    <source>
        <dbReference type="ARBA" id="ARBA00022448"/>
    </source>
</evidence>
<dbReference type="Pfam" id="PF00005">
    <property type="entry name" value="ABC_tran"/>
    <property type="match status" value="2"/>
</dbReference>
<gene>
    <name evidence="7" type="ORF">CEV32_4293</name>
</gene>
<dbReference type="GO" id="GO:0005524">
    <property type="term" value="F:ATP binding"/>
    <property type="evidence" value="ECO:0007669"/>
    <property type="project" value="UniProtKB-KW"/>
</dbReference>
<evidence type="ECO:0000256" key="4">
    <source>
        <dbReference type="ARBA" id="ARBA00022741"/>
    </source>
</evidence>
<dbReference type="PROSITE" id="PS00211">
    <property type="entry name" value="ABC_TRANSPORTER_1"/>
    <property type="match status" value="1"/>
</dbReference>
<dbReference type="PROSITE" id="PS50893">
    <property type="entry name" value="ABC_TRANSPORTER_2"/>
    <property type="match status" value="2"/>
</dbReference>
<dbReference type="InterPro" id="IPR017871">
    <property type="entry name" value="ABC_transporter-like_CS"/>
</dbReference>
<dbReference type="SUPFAM" id="SSF52540">
    <property type="entry name" value="P-loop containing nucleoside triphosphate hydrolases"/>
    <property type="match status" value="2"/>
</dbReference>
<dbReference type="InterPro" id="IPR003593">
    <property type="entry name" value="AAA+_ATPase"/>
</dbReference>
<comment type="caution">
    <text evidence="7">The sequence shown here is derived from an EMBL/GenBank/DDBJ whole genome shotgun (WGS) entry which is preliminary data.</text>
</comment>
<dbReference type="AlphaFoldDB" id="A0A256FPH7"/>
<keyword evidence="3" id="KW-0813">Transport</keyword>
<dbReference type="EMBL" id="NNRK01000022">
    <property type="protein sequence ID" value="OYR16660.1"/>
    <property type="molecule type" value="Genomic_DNA"/>
</dbReference>
<evidence type="ECO:0000256" key="2">
    <source>
        <dbReference type="ARBA" id="ARBA00005417"/>
    </source>
</evidence>
<sequence length="493" mass="52757">MGIAEASLNIRDGERLLICGAGGSGKTTLLNAASGIVPRLITPQVFAGDISLNGKPMSSMPKDELFSMVGVVSQNVEDQLWDLSVEDLVAFPLENRGFARELIRTRIDDLLNELELNALRGRRVLTLSGGERRMVAMAAALAAEPKLLILDEPTTGLDPAARQRLVRVLKKLGAEIPALLIAEQDPASLQAVVTHVGLLKDGKLAPLVPLSEIINNAAAWEDTGVLPPVGIRQRLAGTKADGKVLVSVSGIKTQLQRRDGQPVLQNVNFEIRAGEVVALIGKNGAGKTTLFQSVLGLQKIVAGTITIGGENADKWTAAKRARSIAYLPQNMRRILFNMTVLEEVVFAITAATRAPKDDAVTARATACLQKYGLGGHEETNPFALSSRQQALLGLACAEAAGASVAILDEPLLARDLNGRRMLELFLETALAENRAVMLISHDLELVDDVSSRVMILDRGQVTFDGDVDASWGSEAYRVLGWPKPRVVETGEAA</sequence>